<feature type="compositionally biased region" description="Basic and acidic residues" evidence="1">
    <location>
        <begin position="103"/>
        <end position="121"/>
    </location>
</feature>
<feature type="region of interest" description="Disordered" evidence="1">
    <location>
        <begin position="71"/>
        <end position="155"/>
    </location>
</feature>
<sequence>MPVVAESGSGAFACPHRTSAGVGELGEAMPQDLLEQLGSERLKICAENEGRFQGPGRLRQLDESRRWMEQTEEATGVTTNIGTQPQADIRDEGTHNKCGMVDEPLKPYDKKTHIRNSKELSLENGQATDGQGGETRKTEWGGASMDWSKDGAEKF</sequence>
<gene>
    <name evidence="2" type="ORF">NDU88_001517</name>
</gene>
<evidence type="ECO:0000313" key="2">
    <source>
        <dbReference type="EMBL" id="KAJ1184714.1"/>
    </source>
</evidence>
<protein>
    <submittedName>
        <fullName evidence="2">Uncharacterized protein</fullName>
    </submittedName>
</protein>
<dbReference type="AlphaFoldDB" id="A0AAV7U6L3"/>
<dbReference type="Proteomes" id="UP001066276">
    <property type="component" value="Chromosome 3_1"/>
</dbReference>
<feature type="region of interest" description="Disordered" evidence="1">
    <location>
        <begin position="1"/>
        <end position="25"/>
    </location>
</feature>
<reference evidence="2" key="1">
    <citation type="journal article" date="2022" name="bioRxiv">
        <title>Sequencing and chromosome-scale assembly of the giantPleurodeles waltlgenome.</title>
        <authorList>
            <person name="Brown T."/>
            <person name="Elewa A."/>
            <person name="Iarovenko S."/>
            <person name="Subramanian E."/>
            <person name="Araus A.J."/>
            <person name="Petzold A."/>
            <person name="Susuki M."/>
            <person name="Suzuki K.-i.T."/>
            <person name="Hayashi T."/>
            <person name="Toyoda A."/>
            <person name="Oliveira C."/>
            <person name="Osipova E."/>
            <person name="Leigh N.D."/>
            <person name="Simon A."/>
            <person name="Yun M.H."/>
        </authorList>
    </citation>
    <scope>NUCLEOTIDE SEQUENCE</scope>
    <source>
        <strain evidence="2">20211129_DDA</strain>
        <tissue evidence="2">Liver</tissue>
    </source>
</reference>
<proteinExistence type="predicted"/>
<keyword evidence="3" id="KW-1185">Reference proteome</keyword>
<evidence type="ECO:0000256" key="1">
    <source>
        <dbReference type="SAM" id="MobiDB-lite"/>
    </source>
</evidence>
<feature type="compositionally biased region" description="Polar residues" evidence="1">
    <location>
        <begin position="76"/>
        <end position="86"/>
    </location>
</feature>
<name>A0AAV7U6L3_PLEWA</name>
<dbReference type="EMBL" id="JANPWB010000005">
    <property type="protein sequence ID" value="KAJ1184714.1"/>
    <property type="molecule type" value="Genomic_DNA"/>
</dbReference>
<organism evidence="2 3">
    <name type="scientific">Pleurodeles waltl</name>
    <name type="common">Iberian ribbed newt</name>
    <dbReference type="NCBI Taxonomy" id="8319"/>
    <lineage>
        <taxon>Eukaryota</taxon>
        <taxon>Metazoa</taxon>
        <taxon>Chordata</taxon>
        <taxon>Craniata</taxon>
        <taxon>Vertebrata</taxon>
        <taxon>Euteleostomi</taxon>
        <taxon>Amphibia</taxon>
        <taxon>Batrachia</taxon>
        <taxon>Caudata</taxon>
        <taxon>Salamandroidea</taxon>
        <taxon>Salamandridae</taxon>
        <taxon>Pleurodelinae</taxon>
        <taxon>Pleurodeles</taxon>
    </lineage>
</organism>
<accession>A0AAV7U6L3</accession>
<comment type="caution">
    <text evidence="2">The sequence shown here is derived from an EMBL/GenBank/DDBJ whole genome shotgun (WGS) entry which is preliminary data.</text>
</comment>
<evidence type="ECO:0000313" key="3">
    <source>
        <dbReference type="Proteomes" id="UP001066276"/>
    </source>
</evidence>